<dbReference type="AlphaFoldDB" id="A0A0U3LD92"/>
<keyword evidence="3 12" id="KW-0808">Transferase</keyword>
<dbReference type="GO" id="GO:0005737">
    <property type="term" value="C:cytoplasm"/>
    <property type="evidence" value="ECO:0007669"/>
    <property type="project" value="TreeGrafter"/>
</dbReference>
<dbReference type="SUPFAM" id="SSF56731">
    <property type="entry name" value="DNA primase core"/>
    <property type="match status" value="1"/>
</dbReference>
<dbReference type="InterPro" id="IPR036977">
    <property type="entry name" value="DNA_primase_Znf_CHC2"/>
</dbReference>
<feature type="compositionally biased region" description="Basic and acidic residues" evidence="13">
    <location>
        <begin position="425"/>
        <end position="436"/>
    </location>
</feature>
<feature type="zinc finger region" description="CHC2-type" evidence="12">
    <location>
        <begin position="21"/>
        <end position="45"/>
    </location>
</feature>
<evidence type="ECO:0000256" key="10">
    <source>
        <dbReference type="ARBA" id="ARBA00023125"/>
    </source>
</evidence>
<dbReference type="FunFam" id="3.40.1360.10:FF:000002">
    <property type="entry name" value="DNA primase"/>
    <property type="match status" value="1"/>
</dbReference>
<dbReference type="GO" id="GO:0003677">
    <property type="term" value="F:DNA binding"/>
    <property type="evidence" value="ECO:0007669"/>
    <property type="project" value="UniProtKB-KW"/>
</dbReference>
<gene>
    <name evidence="12" type="primary">dnaG</name>
    <name evidence="15" type="ORF">RD2015_1578</name>
</gene>
<feature type="compositionally biased region" description="Basic and acidic residues" evidence="13">
    <location>
        <begin position="554"/>
        <end position="564"/>
    </location>
</feature>
<comment type="catalytic activity">
    <reaction evidence="12">
        <text>ssDNA + n NTP = ssDNA/pppN(pN)n-1 hybrid + (n-1) diphosphate.</text>
        <dbReference type="EC" id="2.7.7.101"/>
    </reaction>
</comment>
<dbReference type="InterPro" id="IPR006171">
    <property type="entry name" value="TOPRIM_dom"/>
</dbReference>
<dbReference type="EMBL" id="CP013729">
    <property type="protein sequence ID" value="ALV06063.1"/>
    <property type="molecule type" value="Genomic_DNA"/>
</dbReference>
<keyword evidence="11 12" id="KW-0804">Transcription</keyword>
<feature type="compositionally biased region" description="Basic and acidic residues" evidence="13">
    <location>
        <begin position="451"/>
        <end position="460"/>
    </location>
</feature>
<evidence type="ECO:0000256" key="13">
    <source>
        <dbReference type="SAM" id="MobiDB-lite"/>
    </source>
</evidence>
<dbReference type="InterPro" id="IPR013264">
    <property type="entry name" value="DNAG_N"/>
</dbReference>
<feature type="compositionally biased region" description="Gly residues" evidence="13">
    <location>
        <begin position="500"/>
        <end position="510"/>
    </location>
</feature>
<dbReference type="PANTHER" id="PTHR30313:SF2">
    <property type="entry name" value="DNA PRIMASE"/>
    <property type="match status" value="1"/>
</dbReference>
<organism evidence="15 16">
    <name type="scientific">Roseateles depolymerans</name>
    <dbReference type="NCBI Taxonomy" id="76731"/>
    <lineage>
        <taxon>Bacteria</taxon>
        <taxon>Pseudomonadati</taxon>
        <taxon>Pseudomonadota</taxon>
        <taxon>Betaproteobacteria</taxon>
        <taxon>Burkholderiales</taxon>
        <taxon>Sphaerotilaceae</taxon>
        <taxon>Roseateles</taxon>
    </lineage>
</organism>
<dbReference type="SUPFAM" id="SSF57783">
    <property type="entry name" value="Zinc beta-ribbon"/>
    <property type="match status" value="1"/>
</dbReference>
<proteinExistence type="inferred from homology"/>
<keyword evidence="8 12" id="KW-0862">Zinc</keyword>
<evidence type="ECO:0000256" key="2">
    <source>
        <dbReference type="ARBA" id="ARBA00022515"/>
    </source>
</evidence>
<dbReference type="PANTHER" id="PTHR30313">
    <property type="entry name" value="DNA PRIMASE"/>
    <property type="match status" value="1"/>
</dbReference>
<dbReference type="PATRIC" id="fig|76731.3.peg.1615"/>
<comment type="similarity">
    <text evidence="12">Belongs to the DnaG primase family.</text>
</comment>
<accession>A0A0U3LD92</accession>
<dbReference type="SMART" id="SM00400">
    <property type="entry name" value="ZnF_CHCC"/>
    <property type="match status" value="1"/>
</dbReference>
<comment type="domain">
    <text evidence="12">Contains an N-terminal zinc-binding domain, a central core domain that contains the primase activity, and a C-terminal DnaB-binding domain.</text>
</comment>
<dbReference type="InterPro" id="IPR030846">
    <property type="entry name" value="DnaG_bac"/>
</dbReference>
<dbReference type="Gene3D" id="1.20.50.20">
    <property type="entry name" value="DnaG, RNA polymerase domain, helical bundle"/>
    <property type="match status" value="1"/>
</dbReference>
<dbReference type="GO" id="GO:0000428">
    <property type="term" value="C:DNA-directed RNA polymerase complex"/>
    <property type="evidence" value="ECO:0007669"/>
    <property type="project" value="UniProtKB-KW"/>
</dbReference>
<dbReference type="InterPro" id="IPR034151">
    <property type="entry name" value="TOPRIM_DnaG_bac"/>
</dbReference>
<dbReference type="GO" id="GO:0006269">
    <property type="term" value="P:DNA replication, synthesis of primer"/>
    <property type="evidence" value="ECO:0007669"/>
    <property type="project" value="UniProtKB-UniRule"/>
</dbReference>
<keyword evidence="7 12" id="KW-0863">Zinc-finger</keyword>
<dbReference type="FunFam" id="3.90.580.10:FF:000001">
    <property type="entry name" value="DNA primase"/>
    <property type="match status" value="1"/>
</dbReference>
<comment type="subunit">
    <text evidence="12">Monomer. Interacts with DnaB.</text>
</comment>
<dbReference type="InterPro" id="IPR037068">
    <property type="entry name" value="DNA_primase_core_N_sf"/>
</dbReference>
<dbReference type="InterPro" id="IPR019475">
    <property type="entry name" value="DNA_primase_DnaB-bd"/>
</dbReference>
<keyword evidence="2 12" id="KW-0639">Primosome</keyword>
<feature type="region of interest" description="Disordered" evidence="13">
    <location>
        <begin position="525"/>
        <end position="575"/>
    </location>
</feature>
<protein>
    <recommendedName>
        <fullName evidence="12">DNA primase</fullName>
        <ecNumber evidence="12">2.7.7.101</ecNumber>
    </recommendedName>
</protein>
<dbReference type="Proteomes" id="UP000060699">
    <property type="component" value="Chromosome"/>
</dbReference>
<evidence type="ECO:0000313" key="16">
    <source>
        <dbReference type="Proteomes" id="UP000060699"/>
    </source>
</evidence>
<comment type="function">
    <text evidence="12">RNA polymerase that catalyzes the synthesis of short RNA molecules used as primers for DNA polymerase during DNA replication.</text>
</comment>
<feature type="compositionally biased region" description="Low complexity" evidence="13">
    <location>
        <begin position="481"/>
        <end position="499"/>
    </location>
</feature>
<dbReference type="Gene3D" id="3.40.1360.10">
    <property type="match status" value="1"/>
</dbReference>
<evidence type="ECO:0000256" key="9">
    <source>
        <dbReference type="ARBA" id="ARBA00022842"/>
    </source>
</evidence>
<reference evidence="15 16" key="1">
    <citation type="submission" date="2015-12" db="EMBL/GenBank/DDBJ databases">
        <title>Complete genome of Roseateles depolymerans KCTC 42856.</title>
        <authorList>
            <person name="Kim K.M."/>
        </authorList>
    </citation>
    <scope>NUCLEOTIDE SEQUENCE [LARGE SCALE GENOMIC DNA]</scope>
    <source>
        <strain evidence="15 16">KCTC 42856</strain>
    </source>
</reference>
<keyword evidence="5 12" id="KW-0235">DNA replication</keyword>
<dbReference type="Pfam" id="PF10410">
    <property type="entry name" value="DnaB_bind"/>
    <property type="match status" value="1"/>
</dbReference>
<dbReference type="Pfam" id="PF13662">
    <property type="entry name" value="Toprim_4"/>
    <property type="match status" value="1"/>
</dbReference>
<keyword evidence="6 12" id="KW-0479">Metal-binding</keyword>
<dbReference type="Gene3D" id="3.90.980.10">
    <property type="entry name" value="DNA primase, catalytic core, N-terminal domain"/>
    <property type="match status" value="1"/>
</dbReference>
<evidence type="ECO:0000256" key="5">
    <source>
        <dbReference type="ARBA" id="ARBA00022705"/>
    </source>
</evidence>
<dbReference type="STRING" id="76731.RD2015_1578"/>
<evidence type="ECO:0000256" key="4">
    <source>
        <dbReference type="ARBA" id="ARBA00022695"/>
    </source>
</evidence>
<evidence type="ECO:0000259" key="14">
    <source>
        <dbReference type="PROSITE" id="PS50880"/>
    </source>
</evidence>
<dbReference type="Pfam" id="PF08275">
    <property type="entry name" value="DNAG_N"/>
    <property type="match status" value="1"/>
</dbReference>
<dbReference type="HAMAP" id="MF_00974">
    <property type="entry name" value="DNA_primase_DnaG"/>
    <property type="match status" value="1"/>
</dbReference>
<evidence type="ECO:0000256" key="1">
    <source>
        <dbReference type="ARBA" id="ARBA00022478"/>
    </source>
</evidence>
<evidence type="ECO:0000256" key="6">
    <source>
        <dbReference type="ARBA" id="ARBA00022723"/>
    </source>
</evidence>
<dbReference type="EC" id="2.7.7.101" evidence="12"/>
<feature type="domain" description="Toprim" evidence="14">
    <location>
        <begin position="247"/>
        <end position="329"/>
    </location>
</feature>
<dbReference type="CDD" id="cd03364">
    <property type="entry name" value="TOPRIM_DnaG_primases"/>
    <property type="match status" value="1"/>
</dbReference>
<dbReference type="GO" id="GO:0008270">
    <property type="term" value="F:zinc ion binding"/>
    <property type="evidence" value="ECO:0007669"/>
    <property type="project" value="UniProtKB-UniRule"/>
</dbReference>
<name>A0A0U3LD92_9BURK</name>
<dbReference type="PROSITE" id="PS50880">
    <property type="entry name" value="TOPRIM"/>
    <property type="match status" value="1"/>
</dbReference>
<keyword evidence="1 12" id="KW-0240">DNA-directed RNA polymerase</keyword>
<evidence type="ECO:0000256" key="3">
    <source>
        <dbReference type="ARBA" id="ARBA00022679"/>
    </source>
</evidence>
<evidence type="ECO:0000256" key="12">
    <source>
        <dbReference type="HAMAP-Rule" id="MF_00974"/>
    </source>
</evidence>
<dbReference type="InterPro" id="IPR002694">
    <property type="entry name" value="Znf_CHC2"/>
</dbReference>
<keyword evidence="9" id="KW-0460">Magnesium</keyword>
<sequence length="709" mass="77227">MEVVSRHVDLKKAGINHKGLCPFHGEKSPSFIVSPSRQTYHCFGCGVHGNAVGFLMEHLGIGFVDAVRDLAQQAGMQVPEDDRSPADREREKQVKQRQATLTEVLAKAGQHYRQQLKTSPRAIDYLKGRGLTGQIAAQFGLGYSPEGWRTLASAFPAYDDPLLVETGLVILQDDPGKSEAEQRRYDRFRDRIMFPIRNVQGDVIGFGGRVLDKGEPKYLNSPETPVFSKGKELYGLYEARPDMRRRGYALVVEGYMDVVALAQSGFGNAVATLGTACTQDHVQKLFRFTESVVFSFDGDAAGRRAAARAMEAALPHATETRSIKFLFLPAEHDPDSYVRELGPEAFERCVEQAIPLSRQLMDSAAEGCDLGSPEGRARMLTNARPLWFALPDGLLKRQLLGELARRAQLPDQELLGLWQATAPRPRGERNERHADPHTANGRPMRATPHADSADPGHHFPDIPASAYGDDGEFHGELHDVAPPADAYGAGAAPGWPSQPQGGGYSSGPAGSGAGGAGGGYGQYGGGSGPGGSGQGGGFKGKGDFKGKFGGKGGKWGDWKRRDQDPTIGMPRKAPPAPMDHAVRMLLLHGELWQVLSEQDLQLLHELPAEHGQLIAWLERFMMDHGPSPWAVLQVALVEADQLELAQRVCGGPLTAPPPDEAVHDEFRHVMRKLWIVRLEQEASQIAVSKSPDIGKLKLIRHQIEELKAV</sequence>
<dbReference type="Gene3D" id="3.90.580.10">
    <property type="entry name" value="Zinc finger, CHC2-type domain"/>
    <property type="match status" value="1"/>
</dbReference>
<dbReference type="SMART" id="SM00493">
    <property type="entry name" value="TOPRIM"/>
    <property type="match status" value="1"/>
</dbReference>
<dbReference type="NCBIfam" id="TIGR01391">
    <property type="entry name" value="dnaG"/>
    <property type="match status" value="1"/>
</dbReference>
<evidence type="ECO:0000313" key="15">
    <source>
        <dbReference type="EMBL" id="ALV06063.1"/>
    </source>
</evidence>
<dbReference type="Pfam" id="PF01807">
    <property type="entry name" value="Zn_ribbon_DnaG"/>
    <property type="match status" value="1"/>
</dbReference>
<feature type="compositionally biased region" description="Gly residues" evidence="13">
    <location>
        <begin position="525"/>
        <end position="539"/>
    </location>
</feature>
<dbReference type="KEGG" id="rdp:RD2015_1578"/>
<keyword evidence="10 12" id="KW-0238">DNA-binding</keyword>
<evidence type="ECO:0000256" key="8">
    <source>
        <dbReference type="ARBA" id="ARBA00022833"/>
    </source>
</evidence>
<dbReference type="GO" id="GO:0003899">
    <property type="term" value="F:DNA-directed RNA polymerase activity"/>
    <property type="evidence" value="ECO:0007669"/>
    <property type="project" value="UniProtKB-UniRule"/>
</dbReference>
<keyword evidence="16" id="KW-1185">Reference proteome</keyword>
<keyword evidence="4 12" id="KW-0548">Nucleotidyltransferase</keyword>
<feature type="region of interest" description="Disordered" evidence="13">
    <location>
        <begin position="420"/>
        <end position="510"/>
    </location>
</feature>
<evidence type="ECO:0000256" key="11">
    <source>
        <dbReference type="ARBA" id="ARBA00023163"/>
    </source>
</evidence>
<dbReference type="InterPro" id="IPR006295">
    <property type="entry name" value="DNA_primase_DnaG"/>
</dbReference>
<dbReference type="GO" id="GO:1990077">
    <property type="term" value="C:primosome complex"/>
    <property type="evidence" value="ECO:0007669"/>
    <property type="project" value="UniProtKB-KW"/>
</dbReference>
<comment type="cofactor">
    <cofactor evidence="12">
        <name>Zn(2+)</name>
        <dbReference type="ChEBI" id="CHEBI:29105"/>
    </cofactor>
    <text evidence="12">Binds 1 zinc ion per monomer.</text>
</comment>
<dbReference type="InterPro" id="IPR050219">
    <property type="entry name" value="DnaG_primase"/>
</dbReference>
<evidence type="ECO:0000256" key="7">
    <source>
        <dbReference type="ARBA" id="ARBA00022771"/>
    </source>
</evidence>